<feature type="non-terminal residue" evidence="1">
    <location>
        <position position="1"/>
    </location>
</feature>
<proteinExistence type="predicted"/>
<sequence>EKLNRLKAIITKVIKQKTCKRRYVQAEGRIDILDHTHTLGVASYSYNNGATSAKRVRSERRCGRYSQIRHNFCTC</sequence>
<dbReference type="EMBL" id="KB908814">
    <property type="protein sequence ID" value="EOA84398.1"/>
    <property type="molecule type" value="Genomic_DNA"/>
</dbReference>
<gene>
    <name evidence="1" type="ORF">SETTUDRAFT_92835</name>
</gene>
<evidence type="ECO:0000313" key="2">
    <source>
        <dbReference type="Proteomes" id="UP000016935"/>
    </source>
</evidence>
<dbReference type="OrthoDB" id="3783439at2759"/>
<dbReference type="HOGENOM" id="CLU_2677932_0_0_1"/>
<dbReference type="AlphaFoldDB" id="R0JTK0"/>
<dbReference type="Proteomes" id="UP000016935">
    <property type="component" value="Unassembled WGS sequence"/>
</dbReference>
<keyword evidence="2" id="KW-1185">Reference proteome</keyword>
<reference evidence="1 2" key="1">
    <citation type="journal article" date="2012" name="PLoS Pathog.">
        <title>Diverse lifestyles and strategies of plant pathogenesis encoded in the genomes of eighteen Dothideomycetes fungi.</title>
        <authorList>
            <person name="Ohm R.A."/>
            <person name="Feau N."/>
            <person name="Henrissat B."/>
            <person name="Schoch C.L."/>
            <person name="Horwitz B.A."/>
            <person name="Barry K.W."/>
            <person name="Condon B.J."/>
            <person name="Copeland A.C."/>
            <person name="Dhillon B."/>
            <person name="Glaser F."/>
            <person name="Hesse C.N."/>
            <person name="Kosti I."/>
            <person name="LaButti K."/>
            <person name="Lindquist E.A."/>
            <person name="Lucas S."/>
            <person name="Salamov A.A."/>
            <person name="Bradshaw R.E."/>
            <person name="Ciuffetti L."/>
            <person name="Hamelin R.C."/>
            <person name="Kema G.H.J."/>
            <person name="Lawrence C."/>
            <person name="Scott J.A."/>
            <person name="Spatafora J.W."/>
            <person name="Turgeon B.G."/>
            <person name="de Wit P.J.G.M."/>
            <person name="Zhong S."/>
            <person name="Goodwin S.B."/>
            <person name="Grigoriev I.V."/>
        </authorList>
    </citation>
    <scope>NUCLEOTIDE SEQUENCE [LARGE SCALE GENOMIC DNA]</scope>
    <source>
        <strain evidence="2">28A</strain>
    </source>
</reference>
<dbReference type="RefSeq" id="XP_008028696.1">
    <property type="nucleotide sequence ID" value="XM_008030505.1"/>
</dbReference>
<accession>R0JTK0</accession>
<name>R0JTK0_EXST2</name>
<protein>
    <submittedName>
        <fullName evidence="1">Uncharacterized protein</fullName>
    </submittedName>
</protein>
<organism evidence="1 2">
    <name type="scientific">Exserohilum turcicum (strain 28A)</name>
    <name type="common">Northern leaf blight fungus</name>
    <name type="synonym">Setosphaeria turcica</name>
    <dbReference type="NCBI Taxonomy" id="671987"/>
    <lineage>
        <taxon>Eukaryota</taxon>
        <taxon>Fungi</taxon>
        <taxon>Dikarya</taxon>
        <taxon>Ascomycota</taxon>
        <taxon>Pezizomycotina</taxon>
        <taxon>Dothideomycetes</taxon>
        <taxon>Pleosporomycetidae</taxon>
        <taxon>Pleosporales</taxon>
        <taxon>Pleosporineae</taxon>
        <taxon>Pleosporaceae</taxon>
        <taxon>Exserohilum</taxon>
    </lineage>
</organism>
<reference evidence="1 2" key="2">
    <citation type="journal article" date="2013" name="PLoS Genet.">
        <title>Comparative genome structure, secondary metabolite, and effector coding capacity across Cochliobolus pathogens.</title>
        <authorList>
            <person name="Condon B.J."/>
            <person name="Leng Y."/>
            <person name="Wu D."/>
            <person name="Bushley K.E."/>
            <person name="Ohm R.A."/>
            <person name="Otillar R."/>
            <person name="Martin J."/>
            <person name="Schackwitz W."/>
            <person name="Grimwood J."/>
            <person name="MohdZainudin N."/>
            <person name="Xue C."/>
            <person name="Wang R."/>
            <person name="Manning V.A."/>
            <person name="Dhillon B."/>
            <person name="Tu Z.J."/>
            <person name="Steffenson B.J."/>
            <person name="Salamov A."/>
            <person name="Sun H."/>
            <person name="Lowry S."/>
            <person name="LaButti K."/>
            <person name="Han J."/>
            <person name="Copeland A."/>
            <person name="Lindquist E."/>
            <person name="Barry K."/>
            <person name="Schmutz J."/>
            <person name="Baker S.E."/>
            <person name="Ciuffetti L.M."/>
            <person name="Grigoriev I.V."/>
            <person name="Zhong S."/>
            <person name="Turgeon B.G."/>
        </authorList>
    </citation>
    <scope>NUCLEOTIDE SEQUENCE [LARGE SCALE GENOMIC DNA]</scope>
    <source>
        <strain evidence="2">28A</strain>
    </source>
</reference>
<evidence type="ECO:0000313" key="1">
    <source>
        <dbReference type="EMBL" id="EOA84398.1"/>
    </source>
</evidence>
<dbReference type="GeneID" id="19405999"/>